<name>A0A368VYT7_9BACL</name>
<reference evidence="1 2" key="1">
    <citation type="submission" date="2018-07" db="EMBL/GenBank/DDBJ databases">
        <title>Genomic Encyclopedia of Type Strains, Phase III (KMG-III): the genomes of soil and plant-associated and newly described type strains.</title>
        <authorList>
            <person name="Whitman W."/>
        </authorList>
    </citation>
    <scope>NUCLEOTIDE SEQUENCE [LARGE SCALE GENOMIC DNA]</scope>
    <source>
        <strain evidence="1 2">CECT 7506</strain>
    </source>
</reference>
<dbReference type="EMBL" id="QPJD01000010">
    <property type="protein sequence ID" value="RCW45451.1"/>
    <property type="molecule type" value="Genomic_DNA"/>
</dbReference>
<gene>
    <name evidence="1" type="ORF">DFP97_11039</name>
</gene>
<evidence type="ECO:0000313" key="2">
    <source>
        <dbReference type="Proteomes" id="UP000252415"/>
    </source>
</evidence>
<keyword evidence="2" id="KW-1185">Reference proteome</keyword>
<dbReference type="RefSeq" id="WP_114381304.1">
    <property type="nucleotide sequence ID" value="NZ_QPJD01000010.1"/>
</dbReference>
<proteinExistence type="predicted"/>
<accession>A0A368VYT7</accession>
<dbReference type="AlphaFoldDB" id="A0A368VYT7"/>
<comment type="caution">
    <text evidence="1">The sequence shown here is derived from an EMBL/GenBank/DDBJ whole genome shotgun (WGS) entry which is preliminary data.</text>
</comment>
<dbReference type="OrthoDB" id="2085873at2"/>
<organism evidence="1 2">
    <name type="scientific">Paenibacillus prosopidis</name>
    <dbReference type="NCBI Taxonomy" id="630520"/>
    <lineage>
        <taxon>Bacteria</taxon>
        <taxon>Bacillati</taxon>
        <taxon>Bacillota</taxon>
        <taxon>Bacilli</taxon>
        <taxon>Bacillales</taxon>
        <taxon>Paenibacillaceae</taxon>
        <taxon>Paenibacillus</taxon>
    </lineage>
</organism>
<protein>
    <submittedName>
        <fullName evidence="1">Uncharacterized protein</fullName>
    </submittedName>
</protein>
<dbReference type="Proteomes" id="UP000252415">
    <property type="component" value="Unassembled WGS sequence"/>
</dbReference>
<sequence>MSEFSASYHLRTRRRDDVVNLIKNSGNKGYVFEEANGWVSFVIKGPAFDIDDSLISCNPGIIVHYIYAEDHGWELRIFNKDDLVFEYKCDWTDEIHIEKELFDIDLIKELVIAQGNSVDDLESLFDIIDYDFEEPAAYKFAEKIGLTYYEWVSADYFDDSEVDERVLVVD</sequence>
<evidence type="ECO:0000313" key="1">
    <source>
        <dbReference type="EMBL" id="RCW45451.1"/>
    </source>
</evidence>